<reference evidence="4 5" key="1">
    <citation type="journal article" date="2016" name="MSphere">
        <title>Isolation and Characterization of a Novel Gammaherpesvirus from a Microbat Cell Line.</title>
        <authorList>
            <person name="Shabman R.S."/>
            <person name="Shrivastava S."/>
            <person name="Tsibane T."/>
            <person name="Attie O."/>
            <person name="Jayaprakash A."/>
            <person name="Mire C.E."/>
            <person name="Dilley K.E."/>
            <person name="Puri V."/>
            <person name="Stockwell T.B."/>
            <person name="Geisbert T.W."/>
            <person name="Sachidanandam R."/>
            <person name="Basler C.F."/>
        </authorList>
    </citation>
    <scope>NUCLEOTIDE SEQUENCE [LARGE SCALE GENOMIC DNA]</scope>
    <source>
        <strain evidence="4 5">My-HV8/Myotis velifer incautus/USA/FCGHV/2011</strain>
    </source>
</reference>
<keyword evidence="2" id="KW-1048">Host nucleus</keyword>
<dbReference type="Proteomes" id="UP000207650">
    <property type="component" value="Segment"/>
</dbReference>
<evidence type="ECO:0000256" key="2">
    <source>
        <dbReference type="ARBA" id="ARBA00022562"/>
    </source>
</evidence>
<dbReference type="Pfam" id="PF01802">
    <property type="entry name" value="Herpes_V23"/>
    <property type="match status" value="1"/>
</dbReference>
<keyword evidence="1" id="KW-0167">Capsid protein</keyword>
<dbReference type="InterPro" id="IPR002690">
    <property type="entry name" value="Herpes_capsid_2"/>
</dbReference>
<name>A0A0X9YAW9_9GAMA</name>
<protein>
    <submittedName>
        <fullName evidence="4">Capsid triplex subunit 2</fullName>
    </submittedName>
</protein>
<gene>
    <name evidence="4" type="primary">ORF26</name>
    <name evidence="4" type="ORF">AOT99_gpORF26</name>
</gene>
<dbReference type="EMBL" id="KU220026">
    <property type="protein sequence ID" value="AMA67383.1"/>
    <property type="molecule type" value="Genomic_DNA"/>
</dbReference>
<dbReference type="GO" id="GO:0005198">
    <property type="term" value="F:structural molecule activity"/>
    <property type="evidence" value="ECO:0007669"/>
    <property type="project" value="InterPro"/>
</dbReference>
<evidence type="ECO:0000256" key="3">
    <source>
        <dbReference type="ARBA" id="ARBA00022844"/>
    </source>
</evidence>
<dbReference type="KEGG" id="vg:26836945"/>
<evidence type="ECO:0000256" key="1">
    <source>
        <dbReference type="ARBA" id="ARBA00022561"/>
    </source>
</evidence>
<evidence type="ECO:0000313" key="5">
    <source>
        <dbReference type="Proteomes" id="UP000207650"/>
    </source>
</evidence>
<dbReference type="HAMAP" id="MF_04019">
    <property type="entry name" value="HSV_TRX2"/>
    <property type="match status" value="1"/>
</dbReference>
<evidence type="ECO:0000313" key="4">
    <source>
        <dbReference type="EMBL" id="AMA67383.1"/>
    </source>
</evidence>
<dbReference type="OrthoDB" id="7560at10239"/>
<dbReference type="GO" id="GO:0019028">
    <property type="term" value="C:viral capsid"/>
    <property type="evidence" value="ECO:0007669"/>
    <property type="project" value="UniProtKB-KW"/>
</dbReference>
<proteinExistence type="inferred from homology"/>
<keyword evidence="3" id="KW-0946">Virion</keyword>
<accession>A0A0X9YAW9</accession>
<keyword evidence="5" id="KW-1185">Reference proteome</keyword>
<organism evidence="4 5">
    <name type="scientific">Vespertilionid gammaherpesvirus 1</name>
    <dbReference type="NCBI Taxonomy" id="2560830"/>
    <lineage>
        <taxon>Viruses</taxon>
        <taxon>Duplodnaviria</taxon>
        <taxon>Heunggongvirae</taxon>
        <taxon>Peploviricota</taxon>
        <taxon>Herviviricetes</taxon>
        <taxon>Herpesvirales</taxon>
        <taxon>Orthoherpesviridae</taxon>
        <taxon>Gammaherpesvirinae</taxon>
        <taxon>Percavirus</taxon>
        <taxon>Percavirus vespertilionidgamma1</taxon>
    </lineage>
</organism>
<sequence length="300" mass="34010">MQVDSKIVVSLTSRLFADEISKLQERVGSLLTLQDPHKLQNINSVGLYSVCQKNVAPDFVQIHSYISRATLAILEEVTPDSLVFTRINFLENYQIKNVYNPFFQWDSHTTLSVIPPVFGIEKATVALESNGFNVVFPMVVPESIANMVIQKLLLYNIYAKLHEDEPDKINMDYVRLQTTTINHMGRTYILDISESNPRGVLEIMDNVAMYSCVLAGVLPNAILNLLATTMRQDKHELLEIFEGIEIEKNKDIDIDTDIQHMEHFIAFSQVISSVFNLSPKLRLALYTPDTVSGTCWLISQ</sequence>